<dbReference type="PANTHER" id="PTHR42798:SF7">
    <property type="entry name" value="ALPHA-D-RIBOSE 1-METHYLPHOSPHONATE 5-TRIPHOSPHATE SYNTHASE SUBUNIT PHNL"/>
    <property type="match status" value="1"/>
</dbReference>
<dbReference type="SMART" id="SM00382">
    <property type="entry name" value="AAA"/>
    <property type="match status" value="1"/>
</dbReference>
<dbReference type="GO" id="GO:0016887">
    <property type="term" value="F:ATP hydrolysis activity"/>
    <property type="evidence" value="ECO:0007669"/>
    <property type="project" value="InterPro"/>
</dbReference>
<name>A0A376ABX8_9HYPH</name>
<organism evidence="5 6">
    <name type="scientific">Ciceribacter selenitireducens ATCC BAA-1503</name>
    <dbReference type="NCBI Taxonomy" id="1336235"/>
    <lineage>
        <taxon>Bacteria</taxon>
        <taxon>Pseudomonadati</taxon>
        <taxon>Pseudomonadota</taxon>
        <taxon>Alphaproteobacteria</taxon>
        <taxon>Hyphomicrobiales</taxon>
        <taxon>Rhizobiaceae</taxon>
        <taxon>Ciceribacter</taxon>
    </lineage>
</organism>
<accession>A0A376ABX8</accession>
<sequence length="234" mass="25067">MDTILSVRDLGKGFYIHDRAKHVPAAMGISFDLKPGQLTALVGPSGAGKSSLLKAIYRTYVPSSGQVIYRTAVGDLIDLASAPETQITDLRRAEIGFVTQFLHCLPRLSTLDVVARPLLQQGVARDAAHEKAARMLAALAIPEQLWDATPATFSGGERQRVNIARSFTQGGRLMLLDEPTASLDPVARENVCAMIEAAKAEGAAMVGIFHDMALADRLADLKISVGRKAFEDAA</sequence>
<dbReference type="InterPro" id="IPR027417">
    <property type="entry name" value="P-loop_NTPase"/>
</dbReference>
<comment type="similarity">
    <text evidence="1">Belongs to the ABC transporter superfamily.</text>
</comment>
<dbReference type="Gene3D" id="3.40.50.300">
    <property type="entry name" value="P-loop containing nucleotide triphosphate hydrolases"/>
    <property type="match status" value="1"/>
</dbReference>
<dbReference type="Pfam" id="PF00005">
    <property type="entry name" value="ABC_tran"/>
    <property type="match status" value="1"/>
</dbReference>
<dbReference type="AlphaFoldDB" id="A0A376ABX8"/>
<evidence type="ECO:0000259" key="4">
    <source>
        <dbReference type="PROSITE" id="PS50893"/>
    </source>
</evidence>
<dbReference type="EMBL" id="UEYP01000018">
    <property type="protein sequence ID" value="SSC65150.1"/>
    <property type="molecule type" value="Genomic_DNA"/>
</dbReference>
<gene>
    <name evidence="5" type="ORF">RHIZ70_858</name>
</gene>
<reference evidence="6" key="1">
    <citation type="submission" date="2018-07" db="EMBL/GenBank/DDBJ databases">
        <authorList>
            <person name="Peiro R."/>
            <person name="Begona"/>
            <person name="Cbmso G."/>
            <person name="Lopez M."/>
            <person name="Gonzalez S."/>
        </authorList>
    </citation>
    <scope>NUCLEOTIDE SEQUENCE [LARGE SCALE GENOMIC DNA]</scope>
</reference>
<proteinExistence type="inferred from homology"/>
<dbReference type="PROSITE" id="PS50893">
    <property type="entry name" value="ABC_TRANSPORTER_2"/>
    <property type="match status" value="1"/>
</dbReference>
<dbReference type="InterPro" id="IPR003439">
    <property type="entry name" value="ABC_transporter-like_ATP-bd"/>
</dbReference>
<dbReference type="PANTHER" id="PTHR42798">
    <property type="entry name" value="LIPOPROTEIN-RELEASING SYSTEM ATP-BINDING PROTEIN LOLD"/>
    <property type="match status" value="1"/>
</dbReference>
<dbReference type="Proteomes" id="UP000254764">
    <property type="component" value="Unassembled WGS sequence"/>
</dbReference>
<keyword evidence="2" id="KW-0547">Nucleotide-binding</keyword>
<protein>
    <recommendedName>
        <fullName evidence="4">ABC transporter domain-containing protein</fullName>
    </recommendedName>
</protein>
<evidence type="ECO:0000256" key="3">
    <source>
        <dbReference type="ARBA" id="ARBA00022840"/>
    </source>
</evidence>
<evidence type="ECO:0000313" key="6">
    <source>
        <dbReference type="Proteomes" id="UP000254764"/>
    </source>
</evidence>
<dbReference type="InterPro" id="IPR003593">
    <property type="entry name" value="AAA+_ATPase"/>
</dbReference>
<keyword evidence="3" id="KW-0067">ATP-binding</keyword>
<evidence type="ECO:0000256" key="2">
    <source>
        <dbReference type="ARBA" id="ARBA00022741"/>
    </source>
</evidence>
<keyword evidence="6" id="KW-1185">Reference proteome</keyword>
<dbReference type="InterPro" id="IPR017871">
    <property type="entry name" value="ABC_transporter-like_CS"/>
</dbReference>
<dbReference type="InterPro" id="IPR012701">
    <property type="entry name" value="CP_lyase_PhnL"/>
</dbReference>
<evidence type="ECO:0000313" key="5">
    <source>
        <dbReference type="EMBL" id="SSC65150.1"/>
    </source>
</evidence>
<dbReference type="SUPFAM" id="SSF52540">
    <property type="entry name" value="P-loop containing nucleoside triphosphate hydrolases"/>
    <property type="match status" value="1"/>
</dbReference>
<feature type="domain" description="ABC transporter" evidence="4">
    <location>
        <begin position="5"/>
        <end position="234"/>
    </location>
</feature>
<dbReference type="PROSITE" id="PS00211">
    <property type="entry name" value="ABC_TRANSPORTER_1"/>
    <property type="match status" value="1"/>
</dbReference>
<dbReference type="GO" id="GO:0005524">
    <property type="term" value="F:ATP binding"/>
    <property type="evidence" value="ECO:0007669"/>
    <property type="project" value="UniProtKB-KW"/>
</dbReference>
<evidence type="ECO:0000256" key="1">
    <source>
        <dbReference type="ARBA" id="ARBA00005417"/>
    </source>
</evidence>
<dbReference type="RefSeq" id="WP_210209765.1">
    <property type="nucleotide sequence ID" value="NZ_UEYP01000018.1"/>
</dbReference>
<dbReference type="NCBIfam" id="TIGR02324">
    <property type="entry name" value="CP_lyasePhnL"/>
    <property type="match status" value="1"/>
</dbReference>